<keyword evidence="4" id="KW-0479">Metal-binding</keyword>
<evidence type="ECO:0000256" key="10">
    <source>
        <dbReference type="SAM" id="Coils"/>
    </source>
</evidence>
<dbReference type="SUPFAM" id="SSF52540">
    <property type="entry name" value="P-loop containing nucleoside triphosphate hydrolases"/>
    <property type="match status" value="1"/>
</dbReference>
<dbReference type="PANTHER" id="PTHR47963:SF9">
    <property type="entry name" value="CRISPR-ASSOCIATED ENDONUCLEASE_HELICASE CAS3"/>
    <property type="match status" value="1"/>
</dbReference>
<keyword evidence="10" id="KW-0175">Coiled coil</keyword>
<keyword evidence="6" id="KW-0378">Hydrolase</keyword>
<evidence type="ECO:0000313" key="12">
    <source>
        <dbReference type="EMBL" id="KDE62027.1"/>
    </source>
</evidence>
<dbReference type="GO" id="GO:0051607">
    <property type="term" value="P:defense response to virus"/>
    <property type="evidence" value="ECO:0007669"/>
    <property type="project" value="UniProtKB-KW"/>
</dbReference>
<comment type="caution">
    <text evidence="12">The sequence shown here is derived from an EMBL/GenBank/DDBJ whole genome shotgun (WGS) entry which is preliminary data.</text>
</comment>
<evidence type="ECO:0000259" key="11">
    <source>
        <dbReference type="PROSITE" id="PS51643"/>
    </source>
</evidence>
<evidence type="ECO:0000256" key="8">
    <source>
        <dbReference type="ARBA" id="ARBA00022840"/>
    </source>
</evidence>
<dbReference type="AlphaFoldDB" id="A0AB73BUG2"/>
<gene>
    <name evidence="12" type="ORF">FUSO3_09305</name>
</gene>
<organism evidence="12 13">
    <name type="scientific">Fusobacterium necrophorum BL</name>
    <dbReference type="NCBI Taxonomy" id="1441732"/>
    <lineage>
        <taxon>Bacteria</taxon>
        <taxon>Fusobacteriati</taxon>
        <taxon>Fusobacteriota</taxon>
        <taxon>Fusobacteriia</taxon>
        <taxon>Fusobacteriales</taxon>
        <taxon>Fusobacteriaceae</taxon>
        <taxon>Fusobacterium</taxon>
    </lineage>
</organism>
<dbReference type="GO" id="GO:0005524">
    <property type="term" value="F:ATP binding"/>
    <property type="evidence" value="ECO:0007669"/>
    <property type="project" value="UniProtKB-KW"/>
</dbReference>
<dbReference type="InterPro" id="IPR011545">
    <property type="entry name" value="DEAD/DEAH_box_helicase_dom"/>
</dbReference>
<dbReference type="GO" id="GO:0004518">
    <property type="term" value="F:nuclease activity"/>
    <property type="evidence" value="ECO:0007669"/>
    <property type="project" value="UniProtKB-KW"/>
</dbReference>
<keyword evidence="3" id="KW-0540">Nuclease</keyword>
<feature type="coiled-coil region" evidence="10">
    <location>
        <begin position="593"/>
        <end position="654"/>
    </location>
</feature>
<dbReference type="GO" id="GO:0003724">
    <property type="term" value="F:RNA helicase activity"/>
    <property type="evidence" value="ECO:0007669"/>
    <property type="project" value="TreeGrafter"/>
</dbReference>
<dbReference type="SMART" id="SM00487">
    <property type="entry name" value="DEXDc"/>
    <property type="match status" value="1"/>
</dbReference>
<dbReference type="GO" id="GO:0016787">
    <property type="term" value="F:hydrolase activity"/>
    <property type="evidence" value="ECO:0007669"/>
    <property type="project" value="UniProtKB-KW"/>
</dbReference>
<protein>
    <submittedName>
        <fullName evidence="12">RNA helicase</fullName>
    </submittedName>
</protein>
<evidence type="ECO:0000256" key="6">
    <source>
        <dbReference type="ARBA" id="ARBA00022801"/>
    </source>
</evidence>
<evidence type="ECO:0000256" key="2">
    <source>
        <dbReference type="ARBA" id="ARBA00009046"/>
    </source>
</evidence>
<evidence type="ECO:0000256" key="5">
    <source>
        <dbReference type="ARBA" id="ARBA00022741"/>
    </source>
</evidence>
<name>A0AB73BUG2_9FUSO</name>
<evidence type="ECO:0000256" key="7">
    <source>
        <dbReference type="ARBA" id="ARBA00022806"/>
    </source>
</evidence>
<evidence type="ECO:0000313" key="13">
    <source>
        <dbReference type="Proteomes" id="UP000027473"/>
    </source>
</evidence>
<dbReference type="InterPro" id="IPR006474">
    <property type="entry name" value="Helicase_Cas3_CRISPR-ass_core"/>
</dbReference>
<feature type="domain" description="HD Cas3-type" evidence="11">
    <location>
        <begin position="4"/>
        <end position="160"/>
    </location>
</feature>
<dbReference type="Gene3D" id="3.40.50.300">
    <property type="entry name" value="P-loop containing nucleotide triphosphate hydrolases"/>
    <property type="match status" value="2"/>
</dbReference>
<dbReference type="Pfam" id="PF22590">
    <property type="entry name" value="Cas3-like_C_2"/>
    <property type="match status" value="1"/>
</dbReference>
<dbReference type="PROSITE" id="PS51643">
    <property type="entry name" value="HD_CAS3"/>
    <property type="match status" value="1"/>
</dbReference>
<comment type="similarity">
    <text evidence="2">In the central section; belongs to the CRISPR-associated helicase Cas3 family.</text>
</comment>
<dbReference type="InterPro" id="IPR027417">
    <property type="entry name" value="P-loop_NTPase"/>
</dbReference>
<dbReference type="InterPro" id="IPR006483">
    <property type="entry name" value="CRISPR-assoc_Cas3_HD"/>
</dbReference>
<dbReference type="GO" id="GO:0003723">
    <property type="term" value="F:RNA binding"/>
    <property type="evidence" value="ECO:0007669"/>
    <property type="project" value="TreeGrafter"/>
</dbReference>
<keyword evidence="7 12" id="KW-0347">Helicase</keyword>
<keyword evidence="5" id="KW-0547">Nucleotide-binding</keyword>
<dbReference type="Proteomes" id="UP000027473">
    <property type="component" value="Unassembled WGS sequence"/>
</dbReference>
<dbReference type="Pfam" id="PF00270">
    <property type="entry name" value="DEAD"/>
    <property type="match status" value="1"/>
</dbReference>
<evidence type="ECO:0000256" key="3">
    <source>
        <dbReference type="ARBA" id="ARBA00022722"/>
    </source>
</evidence>
<keyword evidence="9" id="KW-0051">Antiviral defense</keyword>
<accession>A0AB73BUG2</accession>
<proteinExistence type="inferred from homology"/>
<dbReference type="EMBL" id="JAAC01000145">
    <property type="protein sequence ID" value="KDE62027.1"/>
    <property type="molecule type" value="Genomic_DNA"/>
</dbReference>
<sequence length="733" mass="86502">MEYYAKPNKTIEEHNQDLQCARELLWKLGYIKSQEENKIVHEAIEHHDLGKKNEYFQLRVLSQKKKKFNPEMEVEHNVLSIYMINPKNYSKEEYESILYAVLFHHHYSDVVVTIDERKKDIARLLEGFSSYRLPMGFKIANLHTLKNQKLLGFLMKCDYAASGNYQIEYPNDFLEEKLERWRTSHSGFSWNPLQEFCYEYRMENIIAIADTGMGKTEAALRWIGNDKAFFTLPIRTAINAIYDRVSRDILHYENLEERLSLLHSSALEYYAKNLKDHELDIFDYHHRGKHLSLPLTICTADQIFNFVLKYKGYEMKLATLSYSKIVLDEIQMYDPNLLAAIILGMKTILELGGKIGIVTATFPPIVEYLMKKEIPDFSFQKEVFTSEDKIRHHVLTYEKRMGVDEITELFLKNRALGKSNKILVVCNTIKDAQKLYEHLLEKEELKEALFMLHSRFIKEDRAKKEKEILSFGKTDYIGEGIWISTQLVEASLDIDFDYLFTELQDLSSLFQRFGRCNRKGTKSVEEANCFVYLETEEGYLKEKDSSYGFIDKVLHTLSKEALIGYHGQISEKRKMKLVEEYLSYEKLENSSFLDEFEKAIKEYRNVLNVNKNEVSDLTRLRDIQNTTIIPFPVFQEYEEEIRELEEKLQKDEIPKEEKIHLREEMLKYTVDVPTYMLRDYEKALKSGNVDFMPVSPVKISQYDKIVILESLYDEMRGFQAKKFIEKNITFEFM</sequence>
<dbReference type="PANTHER" id="PTHR47963">
    <property type="entry name" value="DEAD-BOX ATP-DEPENDENT RNA HELICASE 47, MITOCHONDRIAL"/>
    <property type="match status" value="1"/>
</dbReference>
<dbReference type="InterPro" id="IPR050547">
    <property type="entry name" value="DEAD_box_RNA_helicases"/>
</dbReference>
<dbReference type="RefSeq" id="WP_035933817.1">
    <property type="nucleotide sequence ID" value="NZ_JAAC01000145.1"/>
</dbReference>
<evidence type="ECO:0000256" key="9">
    <source>
        <dbReference type="ARBA" id="ARBA00023118"/>
    </source>
</evidence>
<dbReference type="InterPro" id="IPR038257">
    <property type="entry name" value="CRISPR-assoc_Cas3_HD_sf"/>
</dbReference>
<dbReference type="GO" id="GO:0046872">
    <property type="term" value="F:metal ion binding"/>
    <property type="evidence" value="ECO:0007669"/>
    <property type="project" value="UniProtKB-KW"/>
</dbReference>
<comment type="similarity">
    <text evidence="1">In the N-terminal section; belongs to the CRISPR-associated nuclease Cas3-HD family.</text>
</comment>
<dbReference type="NCBIfam" id="TIGR01587">
    <property type="entry name" value="cas3_core"/>
    <property type="match status" value="1"/>
</dbReference>
<dbReference type="Gene3D" id="1.10.3210.30">
    <property type="match status" value="1"/>
</dbReference>
<dbReference type="InterPro" id="IPR054712">
    <property type="entry name" value="Cas3-like_dom"/>
</dbReference>
<keyword evidence="8" id="KW-0067">ATP-binding</keyword>
<reference evidence="12 13" key="1">
    <citation type="submission" date="2014-01" db="EMBL/GenBank/DDBJ databases">
        <title>Comparative genomics of Fusobacterium necrophorum wild isolates.</title>
        <authorList>
            <person name="Kittichotirat W."/>
            <person name="Bumgarner R.E."/>
            <person name="Lawrence P."/>
        </authorList>
    </citation>
    <scope>NUCLEOTIDE SEQUENCE [LARGE SCALE GENOMIC DNA]</scope>
    <source>
        <strain evidence="12 13">BL</strain>
    </source>
</reference>
<evidence type="ECO:0000256" key="1">
    <source>
        <dbReference type="ARBA" id="ARBA00006847"/>
    </source>
</evidence>
<evidence type="ECO:0000256" key="4">
    <source>
        <dbReference type="ARBA" id="ARBA00022723"/>
    </source>
</evidence>
<dbReference type="InterPro" id="IPR014001">
    <property type="entry name" value="Helicase_ATP-bd"/>
</dbReference>